<dbReference type="InterPro" id="IPR001206">
    <property type="entry name" value="Diacylglycerol_kinase_cat_dom"/>
</dbReference>
<evidence type="ECO:0000256" key="7">
    <source>
        <dbReference type="ARBA" id="ARBA00023209"/>
    </source>
</evidence>
<evidence type="ECO:0000313" key="11">
    <source>
        <dbReference type="Proteomes" id="UP000190409"/>
    </source>
</evidence>
<dbReference type="EMBL" id="MUYF01000003">
    <property type="protein sequence ID" value="OOL80587.1"/>
    <property type="molecule type" value="Genomic_DNA"/>
</dbReference>
<evidence type="ECO:0000256" key="1">
    <source>
        <dbReference type="ARBA" id="ARBA00001946"/>
    </source>
</evidence>
<evidence type="ECO:0000256" key="8">
    <source>
        <dbReference type="ARBA" id="ARBA00023264"/>
    </source>
</evidence>
<accession>A0A1S8KLF9</accession>
<dbReference type="Proteomes" id="UP000190409">
    <property type="component" value="Unassembled WGS sequence"/>
</dbReference>
<keyword evidence="5" id="KW-0418">Kinase</keyword>
<dbReference type="SMART" id="SM00046">
    <property type="entry name" value="DAGKc"/>
    <property type="match status" value="1"/>
</dbReference>
<keyword evidence="7" id="KW-0594">Phospholipid biosynthesis</keyword>
<dbReference type="InterPro" id="IPR045540">
    <property type="entry name" value="YegS/DAGK_C"/>
</dbReference>
<keyword evidence="7" id="KW-0444">Lipid biosynthesis</keyword>
<dbReference type="GO" id="GO:0005524">
    <property type="term" value="F:ATP binding"/>
    <property type="evidence" value="ECO:0007669"/>
    <property type="project" value="UniProtKB-KW"/>
</dbReference>
<reference evidence="10 11" key="1">
    <citation type="submission" date="2017-01" db="EMBL/GenBank/DDBJ databases">
        <title>Complete Genome Sequence of Dolosigranulum pigrum isolated from a Patient with interstitial lung disease.</title>
        <authorList>
            <person name="Mukhopadhyay R."/>
            <person name="Joaquin J."/>
            <person name="Hogue R."/>
            <person name="Fitzgerald S."/>
            <person name="Jospin G."/>
            <person name="Eisen J.A."/>
            <person name="Chaturvedi V."/>
        </authorList>
    </citation>
    <scope>NUCLEOTIDE SEQUENCE [LARGE SCALE GENOMIC DNA]</scope>
    <source>
        <strain evidence="10 11">15S00348</strain>
    </source>
</reference>
<dbReference type="Gene3D" id="2.60.200.40">
    <property type="match status" value="1"/>
</dbReference>
<dbReference type="GO" id="GO:0005886">
    <property type="term" value="C:plasma membrane"/>
    <property type="evidence" value="ECO:0007669"/>
    <property type="project" value="TreeGrafter"/>
</dbReference>
<dbReference type="PROSITE" id="PS50146">
    <property type="entry name" value="DAGK"/>
    <property type="match status" value="1"/>
</dbReference>
<dbReference type="Pfam" id="PF19279">
    <property type="entry name" value="YegS_C"/>
    <property type="match status" value="1"/>
</dbReference>
<dbReference type="PANTHER" id="PTHR12358">
    <property type="entry name" value="SPHINGOSINE KINASE"/>
    <property type="match status" value="1"/>
</dbReference>
<organism evidence="10 11">
    <name type="scientific">Dolosigranulum pigrum</name>
    <dbReference type="NCBI Taxonomy" id="29394"/>
    <lineage>
        <taxon>Bacteria</taxon>
        <taxon>Bacillati</taxon>
        <taxon>Bacillota</taxon>
        <taxon>Bacilli</taxon>
        <taxon>Lactobacillales</taxon>
        <taxon>Carnobacteriaceae</taxon>
        <taxon>Dolosigranulum</taxon>
    </lineage>
</organism>
<evidence type="ECO:0000256" key="3">
    <source>
        <dbReference type="ARBA" id="ARBA00022679"/>
    </source>
</evidence>
<dbReference type="GO" id="GO:0016301">
    <property type="term" value="F:kinase activity"/>
    <property type="evidence" value="ECO:0007669"/>
    <property type="project" value="UniProtKB-KW"/>
</dbReference>
<comment type="similarity">
    <text evidence="2">Belongs to the diacylglycerol/lipid kinase family.</text>
</comment>
<dbReference type="InterPro" id="IPR016064">
    <property type="entry name" value="NAD/diacylglycerol_kinase_sf"/>
</dbReference>
<dbReference type="GO" id="GO:0008654">
    <property type="term" value="P:phospholipid biosynthetic process"/>
    <property type="evidence" value="ECO:0007669"/>
    <property type="project" value="UniProtKB-KW"/>
</dbReference>
<proteinExistence type="inferred from homology"/>
<protein>
    <recommendedName>
        <fullName evidence="9">DAGKc domain-containing protein</fullName>
    </recommendedName>
</protein>
<dbReference type="PANTHER" id="PTHR12358:SF106">
    <property type="entry name" value="LIPID KINASE YEGS"/>
    <property type="match status" value="1"/>
</dbReference>
<keyword evidence="4" id="KW-0547">Nucleotide-binding</keyword>
<dbReference type="InterPro" id="IPR017438">
    <property type="entry name" value="ATP-NAD_kinase_N"/>
</dbReference>
<keyword evidence="6" id="KW-0067">ATP-binding</keyword>
<evidence type="ECO:0000256" key="5">
    <source>
        <dbReference type="ARBA" id="ARBA00022777"/>
    </source>
</evidence>
<evidence type="ECO:0000256" key="2">
    <source>
        <dbReference type="ARBA" id="ARBA00005983"/>
    </source>
</evidence>
<keyword evidence="3" id="KW-0808">Transferase</keyword>
<dbReference type="InterPro" id="IPR050187">
    <property type="entry name" value="Lipid_Phosphate_FormReg"/>
</dbReference>
<feature type="domain" description="DAGKc" evidence="9">
    <location>
        <begin position="1"/>
        <end position="135"/>
    </location>
</feature>
<evidence type="ECO:0000256" key="6">
    <source>
        <dbReference type="ARBA" id="ARBA00022840"/>
    </source>
</evidence>
<evidence type="ECO:0000259" key="9">
    <source>
        <dbReference type="PROSITE" id="PS50146"/>
    </source>
</evidence>
<evidence type="ECO:0000313" key="10">
    <source>
        <dbReference type="EMBL" id="OOL80587.1"/>
    </source>
</evidence>
<dbReference type="AlphaFoldDB" id="A0A1S8KLF9"/>
<comment type="cofactor">
    <cofactor evidence="1">
        <name>Mg(2+)</name>
        <dbReference type="ChEBI" id="CHEBI:18420"/>
    </cofactor>
</comment>
<dbReference type="Gene3D" id="3.40.50.10330">
    <property type="entry name" value="Probable inorganic polyphosphate/atp-NAD kinase, domain 1"/>
    <property type="match status" value="1"/>
</dbReference>
<dbReference type="Pfam" id="PF00781">
    <property type="entry name" value="DAGK_cat"/>
    <property type="match status" value="1"/>
</dbReference>
<keyword evidence="8" id="KW-1208">Phospholipid metabolism</keyword>
<keyword evidence="7" id="KW-0443">Lipid metabolism</keyword>
<name>A0A1S8KLF9_9LACT</name>
<comment type="caution">
    <text evidence="10">The sequence shown here is derived from an EMBL/GenBank/DDBJ whole genome shotgun (WGS) entry which is preliminary data.</text>
</comment>
<dbReference type="SUPFAM" id="SSF111331">
    <property type="entry name" value="NAD kinase/diacylglycerol kinase-like"/>
    <property type="match status" value="1"/>
</dbReference>
<evidence type="ECO:0000256" key="4">
    <source>
        <dbReference type="ARBA" id="ARBA00022741"/>
    </source>
</evidence>
<gene>
    <name evidence="10" type="ORF">BWX42_01215</name>
</gene>
<sequence>MLNSKLFFIINPYATRAHHAEAKIRHTLNRYSTIDYSLGHLRDNCSVDTLITSWLPELRQGGIVVAVGGDGTISTIVNQLKQYKLDNPVGVLPAGSGNDFARSHQLPLGVQPGLNYLIHHSQPTALDCLRIESSTGIHYAINSCGVGIDGRVIHELSAPDPTKSFGQLAYLKSGIESLFHQQAFDVAVTVDGQTSPIEQTLLFVIANHGLFGGGIPILPQANPTDGLIDILYTSRLHALDLLQVVPQLLLGKHLNHSKVHSLRGHTIELTIKQPEFMQADGEPMGEAEWQVTCQLTKQTYLL</sequence>